<evidence type="ECO:0000313" key="2">
    <source>
        <dbReference type="EMBL" id="GFR94374.1"/>
    </source>
</evidence>
<comment type="caution">
    <text evidence="2">The sequence shown here is derived from an EMBL/GenBank/DDBJ whole genome shotgun (WGS) entry which is preliminary data.</text>
</comment>
<feature type="compositionally biased region" description="Polar residues" evidence="1">
    <location>
        <begin position="68"/>
        <end position="87"/>
    </location>
</feature>
<dbReference type="AlphaFoldDB" id="A0AAV4HA36"/>
<dbReference type="Proteomes" id="UP000762676">
    <property type="component" value="Unassembled WGS sequence"/>
</dbReference>
<feature type="region of interest" description="Disordered" evidence="1">
    <location>
        <begin position="68"/>
        <end position="106"/>
    </location>
</feature>
<organism evidence="2 3">
    <name type="scientific">Elysia marginata</name>
    <dbReference type="NCBI Taxonomy" id="1093978"/>
    <lineage>
        <taxon>Eukaryota</taxon>
        <taxon>Metazoa</taxon>
        <taxon>Spiralia</taxon>
        <taxon>Lophotrochozoa</taxon>
        <taxon>Mollusca</taxon>
        <taxon>Gastropoda</taxon>
        <taxon>Heterobranchia</taxon>
        <taxon>Euthyneura</taxon>
        <taxon>Panpulmonata</taxon>
        <taxon>Sacoglossa</taxon>
        <taxon>Placobranchoidea</taxon>
        <taxon>Plakobranchidae</taxon>
        <taxon>Elysia</taxon>
    </lineage>
</organism>
<name>A0AAV4HA36_9GAST</name>
<evidence type="ECO:0000256" key="1">
    <source>
        <dbReference type="SAM" id="MobiDB-lite"/>
    </source>
</evidence>
<sequence>MSRLYPDLTPFYRHKNLSFEDTHTSNTCDRVDVPGRDCRKAPCLWRKFKVSVFGLRAPINSKIDLQTDQQDRYSNNGKRTQGLSHSCLNKDNKSNTGFSSIENPGNYKADQKLAAHDWTKNTPQGVHWQTGYPNKTREFFCAYSRPIKLPFSAQNSSMHVNDHVRIRAKGEDYAKRHANQYKRCQRNTCYTDSGSDVLTPSCFTETPGVLASGFLGHSGPNTVWIRQPSGGWKSRTFLPPCDIVAYPHESIIGNNKHLSNYDYYNPRSIPYTVLTGRGN</sequence>
<protein>
    <submittedName>
        <fullName evidence="2">Uncharacterized protein</fullName>
    </submittedName>
</protein>
<dbReference type="EMBL" id="BMAT01001872">
    <property type="protein sequence ID" value="GFR94374.1"/>
    <property type="molecule type" value="Genomic_DNA"/>
</dbReference>
<feature type="compositionally biased region" description="Polar residues" evidence="1">
    <location>
        <begin position="94"/>
        <end position="103"/>
    </location>
</feature>
<gene>
    <name evidence="2" type="ORF">ElyMa_000917100</name>
</gene>
<keyword evidence="3" id="KW-1185">Reference proteome</keyword>
<proteinExistence type="predicted"/>
<accession>A0AAV4HA36</accession>
<evidence type="ECO:0000313" key="3">
    <source>
        <dbReference type="Proteomes" id="UP000762676"/>
    </source>
</evidence>
<reference evidence="2 3" key="1">
    <citation type="journal article" date="2021" name="Elife">
        <title>Chloroplast acquisition without the gene transfer in kleptoplastic sea slugs, Plakobranchus ocellatus.</title>
        <authorList>
            <person name="Maeda T."/>
            <person name="Takahashi S."/>
            <person name="Yoshida T."/>
            <person name="Shimamura S."/>
            <person name="Takaki Y."/>
            <person name="Nagai Y."/>
            <person name="Toyoda A."/>
            <person name="Suzuki Y."/>
            <person name="Arimoto A."/>
            <person name="Ishii H."/>
            <person name="Satoh N."/>
            <person name="Nishiyama T."/>
            <person name="Hasebe M."/>
            <person name="Maruyama T."/>
            <person name="Minagawa J."/>
            <person name="Obokata J."/>
            <person name="Shigenobu S."/>
        </authorList>
    </citation>
    <scope>NUCLEOTIDE SEQUENCE [LARGE SCALE GENOMIC DNA]</scope>
</reference>